<dbReference type="SUPFAM" id="SSF52540">
    <property type="entry name" value="P-loop containing nucleoside triphosphate hydrolases"/>
    <property type="match status" value="1"/>
</dbReference>
<dbReference type="EMBL" id="BRXS01000004">
    <property type="protein sequence ID" value="GLC26101.1"/>
    <property type="molecule type" value="Genomic_DNA"/>
</dbReference>
<dbReference type="PROSITE" id="PS00617">
    <property type="entry name" value="RECF_1"/>
    <property type="match status" value="1"/>
</dbReference>
<protein>
    <recommendedName>
        <fullName evidence="3 9">DNA replication and repair protein RecF</fullName>
    </recommendedName>
</protein>
<keyword evidence="4 9" id="KW-0963">Cytoplasm</keyword>
<organism evidence="11 12">
    <name type="scientific">Roseisolibacter agri</name>
    <dbReference type="NCBI Taxonomy" id="2014610"/>
    <lineage>
        <taxon>Bacteria</taxon>
        <taxon>Pseudomonadati</taxon>
        <taxon>Gemmatimonadota</taxon>
        <taxon>Gemmatimonadia</taxon>
        <taxon>Gemmatimonadales</taxon>
        <taxon>Gemmatimonadaceae</taxon>
        <taxon>Roseisolibacter</taxon>
    </lineage>
</organism>
<evidence type="ECO:0000256" key="5">
    <source>
        <dbReference type="ARBA" id="ARBA00022705"/>
    </source>
</evidence>
<dbReference type="InterPro" id="IPR018078">
    <property type="entry name" value="DNA-binding_RecF_CS"/>
</dbReference>
<accession>A0AA37QAJ0</accession>
<evidence type="ECO:0000256" key="2">
    <source>
        <dbReference type="ARBA" id="ARBA00008016"/>
    </source>
</evidence>
<dbReference type="InterPro" id="IPR042174">
    <property type="entry name" value="RecF_2"/>
</dbReference>
<evidence type="ECO:0000256" key="4">
    <source>
        <dbReference type="ARBA" id="ARBA00022490"/>
    </source>
</evidence>
<dbReference type="Proteomes" id="UP001161325">
    <property type="component" value="Unassembled WGS sequence"/>
</dbReference>
<evidence type="ECO:0000256" key="3">
    <source>
        <dbReference type="ARBA" id="ARBA00020170"/>
    </source>
</evidence>
<keyword evidence="9" id="KW-0227">DNA damage</keyword>
<dbReference type="GO" id="GO:0006302">
    <property type="term" value="P:double-strand break repair"/>
    <property type="evidence" value="ECO:0007669"/>
    <property type="project" value="TreeGrafter"/>
</dbReference>
<evidence type="ECO:0000256" key="8">
    <source>
        <dbReference type="ARBA" id="ARBA00023125"/>
    </source>
</evidence>
<keyword evidence="9" id="KW-0234">DNA repair</keyword>
<evidence type="ECO:0000256" key="9">
    <source>
        <dbReference type="HAMAP-Rule" id="MF_00365"/>
    </source>
</evidence>
<feature type="binding site" evidence="9">
    <location>
        <begin position="52"/>
        <end position="59"/>
    </location>
    <ligand>
        <name>ATP</name>
        <dbReference type="ChEBI" id="CHEBI:30616"/>
    </ligand>
</feature>
<comment type="caution">
    <text evidence="11">The sequence shown here is derived from an EMBL/GenBank/DDBJ whole genome shotgun (WGS) entry which is preliminary data.</text>
</comment>
<reference evidence="11" key="1">
    <citation type="submission" date="2022-08" db="EMBL/GenBank/DDBJ databases">
        <title>Draft genome sequencing of Roseisolibacter agri AW1220.</title>
        <authorList>
            <person name="Tobiishi Y."/>
            <person name="Tonouchi A."/>
        </authorList>
    </citation>
    <scope>NUCLEOTIDE SEQUENCE</scope>
    <source>
        <strain evidence="11">AW1220</strain>
    </source>
</reference>
<keyword evidence="6 9" id="KW-0547">Nucleotide-binding</keyword>
<proteinExistence type="inferred from homology"/>
<dbReference type="GO" id="GO:0005737">
    <property type="term" value="C:cytoplasm"/>
    <property type="evidence" value="ECO:0007669"/>
    <property type="project" value="UniProtKB-SubCell"/>
</dbReference>
<sequence length="408" mass="44285">MGDAAPRVEDAPSPTAPVRVPRVELRRLVVRDFRNLERVDLAVPPDGLTIVGENGHGKTNLLESVYYLELLRSVRGARDADLVRFGAVGFHVSAEVAVPAGEAGTARADRVIDREVGVGFERATKRKRVRIDGAEVPRLSDALGAVPSVIFSPGDVVLVAGSPSERRRYLDVALALTSRRYLSALQAYRGALVRRNAALRDAMRSGRGEGRASVWEPQLAEHGAVLWTERRRWVRQHAEAFAQLCAAIGERSPMRLRYATALDVPHVAGDDDSVDGAREALKRALADKRPLDLKRGLTHAGPHRDDLELAMGGRDLRLFGSAGQQRTAAIALRMLEAATLRDHVGSAPLFLLDDPFAELDARRAHRILALLGDAGLGQVLLVVPRASDVPPELTRLPRAGIQDGVLSL</sequence>
<gene>
    <name evidence="9 11" type="primary">recF</name>
    <name evidence="11" type="ORF">rosag_26140</name>
</gene>
<keyword evidence="12" id="KW-1185">Reference proteome</keyword>
<comment type="similarity">
    <text evidence="2 9">Belongs to the RecF family.</text>
</comment>
<feature type="domain" description="RecF/RecN/SMC N-terminal" evidence="10">
    <location>
        <begin position="25"/>
        <end position="380"/>
    </location>
</feature>
<name>A0AA37QAJ0_9BACT</name>
<dbReference type="GO" id="GO:0005524">
    <property type="term" value="F:ATP binding"/>
    <property type="evidence" value="ECO:0007669"/>
    <property type="project" value="UniProtKB-UniRule"/>
</dbReference>
<comment type="function">
    <text evidence="9">The RecF protein is involved in DNA metabolism; it is required for DNA replication and normal SOS inducibility. RecF binds preferentially to single-stranded, linear DNA. It also seems to bind ATP.</text>
</comment>
<evidence type="ECO:0000256" key="1">
    <source>
        <dbReference type="ARBA" id="ARBA00004496"/>
    </source>
</evidence>
<evidence type="ECO:0000259" key="10">
    <source>
        <dbReference type="Pfam" id="PF02463"/>
    </source>
</evidence>
<dbReference type="Pfam" id="PF02463">
    <property type="entry name" value="SMC_N"/>
    <property type="match status" value="1"/>
</dbReference>
<comment type="subcellular location">
    <subcellularLocation>
        <location evidence="1 9">Cytoplasm</location>
    </subcellularLocation>
</comment>
<dbReference type="InterPro" id="IPR003395">
    <property type="entry name" value="RecF/RecN/SMC_N"/>
</dbReference>
<keyword evidence="5 9" id="KW-0235">DNA replication</keyword>
<dbReference type="GO" id="GO:0003697">
    <property type="term" value="F:single-stranded DNA binding"/>
    <property type="evidence" value="ECO:0007669"/>
    <property type="project" value="UniProtKB-UniRule"/>
</dbReference>
<dbReference type="AlphaFoldDB" id="A0AA37QAJ0"/>
<dbReference type="InterPro" id="IPR027417">
    <property type="entry name" value="P-loop_NTPase"/>
</dbReference>
<dbReference type="PANTHER" id="PTHR32182:SF0">
    <property type="entry name" value="DNA REPLICATION AND REPAIR PROTEIN RECF"/>
    <property type="match status" value="1"/>
</dbReference>
<dbReference type="GO" id="GO:0000731">
    <property type="term" value="P:DNA synthesis involved in DNA repair"/>
    <property type="evidence" value="ECO:0007669"/>
    <property type="project" value="TreeGrafter"/>
</dbReference>
<evidence type="ECO:0000256" key="6">
    <source>
        <dbReference type="ARBA" id="ARBA00022741"/>
    </source>
</evidence>
<dbReference type="PANTHER" id="PTHR32182">
    <property type="entry name" value="DNA REPLICATION AND REPAIR PROTEIN RECF"/>
    <property type="match status" value="1"/>
</dbReference>
<dbReference type="RefSeq" id="WP_284350569.1">
    <property type="nucleotide sequence ID" value="NZ_BRXS01000004.1"/>
</dbReference>
<evidence type="ECO:0000256" key="7">
    <source>
        <dbReference type="ARBA" id="ARBA00022840"/>
    </source>
</evidence>
<dbReference type="InterPro" id="IPR001238">
    <property type="entry name" value="DNA-binding_RecF"/>
</dbReference>
<dbReference type="HAMAP" id="MF_00365">
    <property type="entry name" value="RecF"/>
    <property type="match status" value="1"/>
</dbReference>
<dbReference type="Gene3D" id="3.40.50.300">
    <property type="entry name" value="P-loop containing nucleotide triphosphate hydrolases"/>
    <property type="match status" value="1"/>
</dbReference>
<dbReference type="Gene3D" id="1.20.1050.90">
    <property type="entry name" value="RecF/RecN/SMC, N-terminal domain"/>
    <property type="match status" value="1"/>
</dbReference>
<dbReference type="GO" id="GO:0009432">
    <property type="term" value="P:SOS response"/>
    <property type="evidence" value="ECO:0007669"/>
    <property type="project" value="UniProtKB-UniRule"/>
</dbReference>
<keyword evidence="8 9" id="KW-0238">DNA-binding</keyword>
<evidence type="ECO:0000313" key="11">
    <source>
        <dbReference type="EMBL" id="GLC26101.1"/>
    </source>
</evidence>
<evidence type="ECO:0000313" key="12">
    <source>
        <dbReference type="Proteomes" id="UP001161325"/>
    </source>
</evidence>
<dbReference type="GO" id="GO:0006260">
    <property type="term" value="P:DNA replication"/>
    <property type="evidence" value="ECO:0007669"/>
    <property type="project" value="UniProtKB-UniRule"/>
</dbReference>
<dbReference type="NCBIfam" id="TIGR00611">
    <property type="entry name" value="recf"/>
    <property type="match status" value="1"/>
</dbReference>
<keyword evidence="7 9" id="KW-0067">ATP-binding</keyword>
<keyword evidence="9" id="KW-0742">SOS response</keyword>